<keyword evidence="2" id="KW-1185">Reference proteome</keyword>
<proteinExistence type="predicted"/>
<name>A0ABV9KHM4_9RHOB</name>
<gene>
    <name evidence="1" type="ORF">ACFO5X_11215</name>
</gene>
<evidence type="ECO:0000313" key="1">
    <source>
        <dbReference type="EMBL" id="MFC4669126.1"/>
    </source>
</evidence>
<reference evidence="2" key="1">
    <citation type="journal article" date="2019" name="Int. J. Syst. Evol. Microbiol.">
        <title>The Global Catalogue of Microorganisms (GCM) 10K type strain sequencing project: providing services to taxonomists for standard genome sequencing and annotation.</title>
        <authorList>
            <consortium name="The Broad Institute Genomics Platform"/>
            <consortium name="The Broad Institute Genome Sequencing Center for Infectious Disease"/>
            <person name="Wu L."/>
            <person name="Ma J."/>
        </authorList>
    </citation>
    <scope>NUCLEOTIDE SEQUENCE [LARGE SCALE GENOMIC DNA]</scope>
    <source>
        <strain evidence="2">CGMCC 4.7283</strain>
    </source>
</reference>
<dbReference type="Proteomes" id="UP001595973">
    <property type="component" value="Unassembled WGS sequence"/>
</dbReference>
<protein>
    <submittedName>
        <fullName evidence="1">DUF2478 domain-containing protein</fullName>
    </submittedName>
</protein>
<organism evidence="1 2">
    <name type="scientific">Seohaeicola nanhaiensis</name>
    <dbReference type="NCBI Taxonomy" id="1387282"/>
    <lineage>
        <taxon>Bacteria</taxon>
        <taxon>Pseudomonadati</taxon>
        <taxon>Pseudomonadota</taxon>
        <taxon>Alphaproteobacteria</taxon>
        <taxon>Rhodobacterales</taxon>
        <taxon>Roseobacteraceae</taxon>
        <taxon>Seohaeicola</taxon>
    </lineage>
</organism>
<dbReference type="InterPro" id="IPR018912">
    <property type="entry name" value="DUF2478"/>
</dbReference>
<evidence type="ECO:0000313" key="2">
    <source>
        <dbReference type="Proteomes" id="UP001595973"/>
    </source>
</evidence>
<comment type="caution">
    <text evidence="1">The sequence shown here is derived from an EMBL/GenBank/DDBJ whole genome shotgun (WGS) entry which is preliminary data.</text>
</comment>
<accession>A0ABV9KHM4</accession>
<sequence length="171" mass="17696">MSIGYTMAGSRGGTDLLLAGLAARLAGNGLRVAGVVQINSDCGPDRPCDMDVRVLPNGPDLRISQSLGRGSRGCRLDPEALETAVGHVLASLNTPVDLLLVNKFGKHESEGRGFRPVIAEAAALGIPVLVGLNATNRAAFLNFAGDLAVELPADEGALAEWVADTRARITA</sequence>
<dbReference type="EMBL" id="JBHSGI010000009">
    <property type="protein sequence ID" value="MFC4669126.1"/>
    <property type="molecule type" value="Genomic_DNA"/>
</dbReference>
<dbReference type="Pfam" id="PF10649">
    <property type="entry name" value="DUF2478"/>
    <property type="match status" value="1"/>
</dbReference>
<dbReference type="RefSeq" id="WP_380717535.1">
    <property type="nucleotide sequence ID" value="NZ_JBHSGI010000009.1"/>
</dbReference>